<dbReference type="GO" id="GO:0006310">
    <property type="term" value="P:DNA recombination"/>
    <property type="evidence" value="ECO:0007669"/>
    <property type="project" value="UniProtKB-KW"/>
</dbReference>
<protein>
    <recommendedName>
        <fullName evidence="11">Tyr recombinase domain-containing protein</fullName>
    </recommendedName>
</protein>
<dbReference type="InterPro" id="IPR028259">
    <property type="entry name" value="AP2-like_int_N"/>
</dbReference>
<dbReference type="Gene3D" id="1.10.443.10">
    <property type="entry name" value="Intergrase catalytic core"/>
    <property type="match status" value="1"/>
</dbReference>
<comment type="caution">
    <text evidence="9">The sequence shown here is derived from an EMBL/GenBank/DDBJ whole genome shotgun (WGS) entry which is preliminary data.</text>
</comment>
<dbReference type="AlphaFoldDB" id="N2B0E9"/>
<dbReference type="EMBL" id="AQFT01000038">
    <property type="protein sequence ID" value="EMZ33871.1"/>
    <property type="molecule type" value="Genomic_DNA"/>
</dbReference>
<dbReference type="InterPro" id="IPR002104">
    <property type="entry name" value="Integrase_catalytic"/>
</dbReference>
<comment type="function">
    <text evidence="1">Site-specific tyrosine recombinase, which acts by catalyzing the cutting and rejoining of the recombining DNA molecules.</text>
</comment>
<dbReference type="eggNOG" id="COG0582">
    <property type="taxonomic scope" value="Bacteria"/>
</dbReference>
<evidence type="ECO:0008006" key="11">
    <source>
        <dbReference type="Google" id="ProtNLM"/>
    </source>
</evidence>
<dbReference type="PANTHER" id="PTHR30349">
    <property type="entry name" value="PHAGE INTEGRASE-RELATED"/>
    <property type="match status" value="1"/>
</dbReference>
<keyword evidence="10" id="KW-1185">Reference proteome</keyword>
<dbReference type="Proteomes" id="UP000012589">
    <property type="component" value="Unassembled WGS sequence"/>
</dbReference>
<dbReference type="PROSITE" id="PS51898">
    <property type="entry name" value="TYR_RECOMBINASE"/>
    <property type="match status" value="1"/>
</dbReference>
<dbReference type="InterPro" id="IPR013762">
    <property type="entry name" value="Integrase-like_cat_sf"/>
</dbReference>
<feature type="domain" description="Core-binding (CB)" evidence="8">
    <location>
        <begin position="56"/>
        <end position="138"/>
    </location>
</feature>
<dbReference type="Pfam" id="PF00589">
    <property type="entry name" value="Phage_integrase"/>
    <property type="match status" value="1"/>
</dbReference>
<evidence type="ECO:0000256" key="1">
    <source>
        <dbReference type="ARBA" id="ARBA00003283"/>
    </source>
</evidence>
<feature type="domain" description="Tyr recombinase" evidence="7">
    <location>
        <begin position="160"/>
        <end position="344"/>
    </location>
</feature>
<evidence type="ECO:0000313" key="10">
    <source>
        <dbReference type="Proteomes" id="UP000012589"/>
    </source>
</evidence>
<comment type="similarity">
    <text evidence="2">Belongs to the 'phage' integrase family.</text>
</comment>
<dbReference type="InterPro" id="IPR004107">
    <property type="entry name" value="Integrase_SAM-like_N"/>
</dbReference>
<evidence type="ECO:0000256" key="2">
    <source>
        <dbReference type="ARBA" id="ARBA00008857"/>
    </source>
</evidence>
<organism evidence="9 10">
    <name type="scientific">Eubacterium plexicaudatum ASF492</name>
    <dbReference type="NCBI Taxonomy" id="1235802"/>
    <lineage>
        <taxon>Bacteria</taxon>
        <taxon>Bacillati</taxon>
        <taxon>Bacillota</taxon>
        <taxon>Clostridia</taxon>
        <taxon>Eubacteriales</taxon>
        <taxon>Eubacteriaceae</taxon>
        <taxon>Eubacterium</taxon>
    </lineage>
</organism>
<dbReference type="InterPro" id="IPR044068">
    <property type="entry name" value="CB"/>
</dbReference>
<evidence type="ECO:0000256" key="6">
    <source>
        <dbReference type="PROSITE-ProRule" id="PRU01248"/>
    </source>
</evidence>
<dbReference type="PATRIC" id="fig|1235802.3.peg.1230"/>
<keyword evidence="5" id="KW-0233">DNA recombination</keyword>
<gene>
    <name evidence="9" type="ORF">C823_01152</name>
</gene>
<name>N2B0E9_9FIRM</name>
<dbReference type="HOGENOM" id="CLU_027562_17_0_9"/>
<keyword evidence="4 6" id="KW-0238">DNA-binding</keyword>
<evidence type="ECO:0000256" key="4">
    <source>
        <dbReference type="ARBA" id="ARBA00023125"/>
    </source>
</evidence>
<evidence type="ECO:0000256" key="5">
    <source>
        <dbReference type="ARBA" id="ARBA00023172"/>
    </source>
</evidence>
<dbReference type="OrthoDB" id="9803188at2"/>
<dbReference type="SUPFAM" id="SSF56349">
    <property type="entry name" value="DNA breaking-rejoining enzymes"/>
    <property type="match status" value="1"/>
</dbReference>
<dbReference type="STRING" id="1235802.C823_01152"/>
<accession>N2B0E9</accession>
<dbReference type="GO" id="GO:0003677">
    <property type="term" value="F:DNA binding"/>
    <property type="evidence" value="ECO:0007669"/>
    <property type="project" value="UniProtKB-UniRule"/>
</dbReference>
<dbReference type="Gene3D" id="1.10.150.130">
    <property type="match status" value="1"/>
</dbReference>
<dbReference type="CDD" id="cd01189">
    <property type="entry name" value="INT_ICEBs1_C_like"/>
    <property type="match status" value="1"/>
</dbReference>
<evidence type="ECO:0000313" key="9">
    <source>
        <dbReference type="EMBL" id="EMZ33871.1"/>
    </source>
</evidence>
<dbReference type="InterPro" id="IPR011010">
    <property type="entry name" value="DNA_brk_join_enz"/>
</dbReference>
<sequence>MPAYKDEKRNTWLSLFYYEDWQGNKKKKQKRGFKTKKEALEWENNFKLSANANMDMTMGAFVEIYFRDKEGELKERSIKNKRYMIEAHILPHFQNKKMNEITPSDIIQWQNAMREKGYAQTYLRMVQNQITALFTHASSIYNLSNNPCKRVKKMGKPDADKLEFWTKEEYDKFIGSIEVGSCYYVIFEILFWTGIREGELLALTKSDVDFQNNRMSITKTYYRTERRDVITVPKTEQSVRVIELPEFLTQEIKEYVNKLYELPDDERIFPIVAEAVQHKLKRQAEKAGVKKIRVHDIRHSSVAYLINQGVQPLIIKERLGHKDIKITLNTYGHLYPNQQRQVADMLNQQKISPNSGNCQDL</sequence>
<reference evidence="9 10" key="1">
    <citation type="journal article" date="2014" name="Genome Announc.">
        <title>Draft genome sequences of the altered schaedler flora, a defined bacterial community from gnotobiotic mice.</title>
        <authorList>
            <person name="Wannemuehler M.J."/>
            <person name="Overstreet A.M."/>
            <person name="Ward D.V."/>
            <person name="Phillips G.J."/>
        </authorList>
    </citation>
    <scope>NUCLEOTIDE SEQUENCE [LARGE SCALE GENOMIC DNA]</scope>
    <source>
        <strain evidence="9 10">ASF492</strain>
    </source>
</reference>
<dbReference type="InterPro" id="IPR050090">
    <property type="entry name" value="Tyrosine_recombinase_XerCD"/>
</dbReference>
<evidence type="ECO:0000256" key="3">
    <source>
        <dbReference type="ARBA" id="ARBA00022908"/>
    </source>
</evidence>
<dbReference type="PROSITE" id="PS51900">
    <property type="entry name" value="CB"/>
    <property type="match status" value="1"/>
</dbReference>
<dbReference type="InterPro" id="IPR010998">
    <property type="entry name" value="Integrase_recombinase_N"/>
</dbReference>
<proteinExistence type="inferred from homology"/>
<keyword evidence="3" id="KW-0229">DNA integration</keyword>
<evidence type="ECO:0000259" key="8">
    <source>
        <dbReference type="PROSITE" id="PS51900"/>
    </source>
</evidence>
<dbReference type="Pfam" id="PF14657">
    <property type="entry name" value="Arm-DNA-bind_4"/>
    <property type="match status" value="1"/>
</dbReference>
<evidence type="ECO:0000259" key="7">
    <source>
        <dbReference type="PROSITE" id="PS51898"/>
    </source>
</evidence>
<dbReference type="PANTHER" id="PTHR30349:SF64">
    <property type="entry name" value="PROPHAGE INTEGRASE INTD-RELATED"/>
    <property type="match status" value="1"/>
</dbReference>
<dbReference type="Pfam" id="PF14659">
    <property type="entry name" value="Phage_int_SAM_3"/>
    <property type="match status" value="1"/>
</dbReference>
<dbReference type="GO" id="GO:0015074">
    <property type="term" value="P:DNA integration"/>
    <property type="evidence" value="ECO:0007669"/>
    <property type="project" value="UniProtKB-KW"/>
</dbReference>